<feature type="domain" description="EF-hand" evidence="3">
    <location>
        <begin position="148"/>
        <end position="183"/>
    </location>
</feature>
<reference evidence="4" key="1">
    <citation type="submission" date="2021-09" db="EMBL/GenBank/DDBJ databases">
        <authorList>
            <consortium name="AG Swart"/>
            <person name="Singh M."/>
            <person name="Singh A."/>
            <person name="Seah K."/>
            <person name="Emmerich C."/>
        </authorList>
    </citation>
    <scope>NUCLEOTIDE SEQUENCE</scope>
    <source>
        <strain evidence="4">ATCC30299</strain>
    </source>
</reference>
<comment type="caution">
    <text evidence="4">The sequence shown here is derived from an EMBL/GenBank/DDBJ whole genome shotgun (WGS) entry which is preliminary data.</text>
</comment>
<dbReference type="Proteomes" id="UP001162131">
    <property type="component" value="Unassembled WGS sequence"/>
</dbReference>
<dbReference type="Pfam" id="PF13499">
    <property type="entry name" value="EF-hand_7"/>
    <property type="match status" value="1"/>
</dbReference>
<dbReference type="GO" id="GO:0005509">
    <property type="term" value="F:calcium ion binding"/>
    <property type="evidence" value="ECO:0007669"/>
    <property type="project" value="InterPro"/>
</dbReference>
<evidence type="ECO:0000256" key="2">
    <source>
        <dbReference type="SAM" id="MobiDB-lite"/>
    </source>
</evidence>
<dbReference type="SUPFAM" id="SSF47473">
    <property type="entry name" value="EF-hand"/>
    <property type="match status" value="2"/>
</dbReference>
<feature type="compositionally biased region" description="Low complexity" evidence="2">
    <location>
        <begin position="395"/>
        <end position="409"/>
    </location>
</feature>
<dbReference type="AlphaFoldDB" id="A0AAU9K6F4"/>
<feature type="region of interest" description="Disordered" evidence="2">
    <location>
        <begin position="114"/>
        <end position="136"/>
    </location>
</feature>
<dbReference type="EMBL" id="CAJZBQ010000056">
    <property type="protein sequence ID" value="CAG9333012.1"/>
    <property type="molecule type" value="Genomic_DNA"/>
</dbReference>
<feature type="compositionally biased region" description="Polar residues" evidence="2">
    <location>
        <begin position="352"/>
        <end position="394"/>
    </location>
</feature>
<dbReference type="PROSITE" id="PS00018">
    <property type="entry name" value="EF_HAND_1"/>
    <property type="match status" value="4"/>
</dbReference>
<dbReference type="Gene3D" id="1.10.238.10">
    <property type="entry name" value="EF-hand"/>
    <property type="match status" value="3"/>
</dbReference>
<feature type="domain" description="EF-hand" evidence="3">
    <location>
        <begin position="184"/>
        <end position="219"/>
    </location>
</feature>
<feature type="compositionally biased region" description="Polar residues" evidence="2">
    <location>
        <begin position="735"/>
        <end position="745"/>
    </location>
</feature>
<feature type="compositionally biased region" description="Low complexity" evidence="2">
    <location>
        <begin position="342"/>
        <end position="351"/>
    </location>
</feature>
<feature type="compositionally biased region" description="Polar residues" evidence="2">
    <location>
        <begin position="410"/>
        <end position="430"/>
    </location>
</feature>
<dbReference type="InterPro" id="IPR052591">
    <property type="entry name" value="CML21-like"/>
</dbReference>
<evidence type="ECO:0000313" key="5">
    <source>
        <dbReference type="Proteomes" id="UP001162131"/>
    </source>
</evidence>
<feature type="compositionally biased region" description="Polar residues" evidence="2">
    <location>
        <begin position="710"/>
        <end position="729"/>
    </location>
</feature>
<dbReference type="PANTHER" id="PTHR23064">
    <property type="entry name" value="TROPONIN"/>
    <property type="match status" value="1"/>
</dbReference>
<feature type="domain" description="EF-hand" evidence="3">
    <location>
        <begin position="75"/>
        <end position="110"/>
    </location>
</feature>
<feature type="compositionally biased region" description="Polar residues" evidence="2">
    <location>
        <begin position="656"/>
        <end position="666"/>
    </location>
</feature>
<gene>
    <name evidence="4" type="ORF">BSTOLATCC_MIC57833</name>
</gene>
<feature type="compositionally biased region" description="Polar residues" evidence="2">
    <location>
        <begin position="635"/>
        <end position="648"/>
    </location>
</feature>
<dbReference type="SMART" id="SM00054">
    <property type="entry name" value="EFh"/>
    <property type="match status" value="4"/>
</dbReference>
<dbReference type="Pfam" id="PF13202">
    <property type="entry name" value="EF-hand_5"/>
    <property type="match status" value="2"/>
</dbReference>
<dbReference type="CDD" id="cd00051">
    <property type="entry name" value="EFh"/>
    <property type="match status" value="1"/>
</dbReference>
<evidence type="ECO:0000313" key="4">
    <source>
        <dbReference type="EMBL" id="CAG9333012.1"/>
    </source>
</evidence>
<organism evidence="4 5">
    <name type="scientific">Blepharisma stoltei</name>
    <dbReference type="NCBI Taxonomy" id="1481888"/>
    <lineage>
        <taxon>Eukaryota</taxon>
        <taxon>Sar</taxon>
        <taxon>Alveolata</taxon>
        <taxon>Ciliophora</taxon>
        <taxon>Postciliodesmatophora</taxon>
        <taxon>Heterotrichea</taxon>
        <taxon>Heterotrichida</taxon>
        <taxon>Blepharismidae</taxon>
        <taxon>Blepharisma</taxon>
    </lineage>
</organism>
<feature type="region of interest" description="Disordered" evidence="2">
    <location>
        <begin position="329"/>
        <end position="753"/>
    </location>
</feature>
<protein>
    <recommendedName>
        <fullName evidence="3">EF-hand domain-containing protein</fullName>
    </recommendedName>
</protein>
<evidence type="ECO:0000259" key="3">
    <source>
        <dbReference type="PROSITE" id="PS50222"/>
    </source>
</evidence>
<accession>A0AAU9K6F4</accession>
<feature type="domain" description="EF-hand" evidence="3">
    <location>
        <begin position="1"/>
        <end position="29"/>
    </location>
</feature>
<sequence>MLVDVADANKDGSITLHEFIKFVQPSENIISVFKRIMKRSGISAPDLFNIFDAEKKRDNYKRRVQKSPGKPKNSFDARRSRALWTFIDKDKSNTISFKEFQDLLREAAPISRTNTKISEGSRLPTEESKATPVPPPDPLESIVKVIASSGINLFDAFKVFDKNNDGYISRQELIKVFQDMKLNLANSENEILLRKIDKSGDNRISFDEFKEFFKRYGIEVNPRAQGAAQTQAQAARKKIRSVPELIDMLDDHMTKQKLTLVRLYTQVLDQNKDSWISKDELMKGFNRILEHPLTESETNSLVTELCPKGQTRISFNNLKDVYARYSKKSETAAQDASRRQLLESSESLNRSIGQSQAKTAQDFRVNSPTQTQQDFRPSPTQTAQDFRQPPSQTMQDFRQSSQGFGQGQDIRSSGLNQPGQRASPAQTGQDFRQDSMGRGMGATQEGFRQAPTDQRGEQNYYNRANVPPGQSSTPSQYDIRSSNTPESFRTGTDLGSYRAQDPYNQPGYGRTPQQTQGNLPTPGYSKEPTRAPQEAYKKIAPGYGQEPSRAPQQGQQIAPGYGQEPSRAPQQGQQIAPSYSQDLSRAPQQGQQLALSYGQDLSRAPQQGQQIAPGYGQDLSRGPQQGQQIVPDYSQEPSRAPQQGQQIAPSYGQDLSRASQQGQQLALSYGQDISRAPQQGQQLALSYGQDPSRAPQQGQQIAPSYVQDPYKQTTPSYSRESTRGPQQPQDPYKQTAPSYGSQPPTTKEPPRRF</sequence>
<dbReference type="PROSITE" id="PS50222">
    <property type="entry name" value="EF_HAND_2"/>
    <property type="match status" value="4"/>
</dbReference>
<feature type="compositionally biased region" description="Polar residues" evidence="2">
    <location>
        <begin position="568"/>
        <end position="594"/>
    </location>
</feature>
<keyword evidence="5" id="KW-1185">Reference proteome</keyword>
<evidence type="ECO:0000256" key="1">
    <source>
        <dbReference type="ARBA" id="ARBA00022837"/>
    </source>
</evidence>
<keyword evidence="1" id="KW-0106">Calcium</keyword>
<feature type="compositionally biased region" description="Polar residues" evidence="2">
    <location>
        <begin position="457"/>
        <end position="490"/>
    </location>
</feature>
<name>A0AAU9K6F4_9CILI</name>
<dbReference type="InterPro" id="IPR002048">
    <property type="entry name" value="EF_hand_dom"/>
</dbReference>
<dbReference type="InterPro" id="IPR018247">
    <property type="entry name" value="EF_Hand_1_Ca_BS"/>
</dbReference>
<dbReference type="InterPro" id="IPR011992">
    <property type="entry name" value="EF-hand-dom_pair"/>
</dbReference>
<proteinExistence type="predicted"/>